<sequence length="163" mass="18577">MNYKIFTYPVPAPENPDDLNGFLSATKVTSVQSHMVCKQDIPFLVFDDILIFGDKSKLFRLWRISREYLHTHLTLKLKKGGQINRTEKGIGFLGAVVYPGKLRMSVRAKKRINAKIKTVEKAYQSGQLSAIELQQHTSALWAGLFKMNCHGWRAQLAKKRIDA</sequence>
<dbReference type="AlphaFoldDB" id="A0A850TBS0"/>
<evidence type="ECO:0000313" key="1">
    <source>
        <dbReference type="EMBL" id="NWH06905.1"/>
    </source>
</evidence>
<evidence type="ECO:0000313" key="2">
    <source>
        <dbReference type="Proteomes" id="UP000553343"/>
    </source>
</evidence>
<comment type="caution">
    <text evidence="1">The sequence shown here is derived from an EMBL/GenBank/DDBJ whole genome shotgun (WGS) entry which is preliminary data.</text>
</comment>
<name>A0A850TBS0_9BACT</name>
<reference evidence="1 2" key="1">
    <citation type="submission" date="2020-06" db="EMBL/GenBank/DDBJ databases">
        <title>High-quality draft genome of sulfate reducer Desulfobacter latus type strain AcrS2 isolated from marine sediment.</title>
        <authorList>
            <person name="Hoppe M."/>
            <person name="Larsen C.K."/>
            <person name="Marshall I.P.G."/>
            <person name="Schramm A."/>
            <person name="Marietou A.G."/>
        </authorList>
    </citation>
    <scope>NUCLEOTIDE SEQUENCE [LARGE SCALE GENOMIC DNA]</scope>
    <source>
        <strain evidence="1 2">AcRS2</strain>
    </source>
</reference>
<protein>
    <submittedName>
        <fullName evidence="1">Uncharacterized protein</fullName>
    </submittedName>
</protein>
<dbReference type="RefSeq" id="WP_178368350.1">
    <property type="nucleotide sequence ID" value="NZ_JACADJ010000137.1"/>
</dbReference>
<organism evidence="1 2">
    <name type="scientific">Desulfobacter latus</name>
    <dbReference type="NCBI Taxonomy" id="2292"/>
    <lineage>
        <taxon>Bacteria</taxon>
        <taxon>Pseudomonadati</taxon>
        <taxon>Thermodesulfobacteriota</taxon>
        <taxon>Desulfobacteria</taxon>
        <taxon>Desulfobacterales</taxon>
        <taxon>Desulfobacteraceae</taxon>
        <taxon>Desulfobacter</taxon>
    </lineage>
</organism>
<gene>
    <name evidence="1" type="ORF">HXW94_18310</name>
</gene>
<dbReference type="EMBL" id="JACADJ010000137">
    <property type="protein sequence ID" value="NWH06905.1"/>
    <property type="molecule type" value="Genomic_DNA"/>
</dbReference>
<accession>A0A850TBS0</accession>
<dbReference type="Proteomes" id="UP000553343">
    <property type="component" value="Unassembled WGS sequence"/>
</dbReference>
<keyword evidence="2" id="KW-1185">Reference proteome</keyword>
<proteinExistence type="predicted"/>